<proteinExistence type="predicted"/>
<evidence type="ECO:0000313" key="2">
    <source>
        <dbReference type="EMBL" id="GIY28559.1"/>
    </source>
</evidence>
<feature type="region of interest" description="Disordered" evidence="1">
    <location>
        <begin position="61"/>
        <end position="86"/>
    </location>
</feature>
<gene>
    <name evidence="2" type="ORF">CDAR_409611</name>
</gene>
<dbReference type="AlphaFoldDB" id="A0AAV4S5C5"/>
<dbReference type="EMBL" id="BPLQ01007179">
    <property type="protein sequence ID" value="GIY28559.1"/>
    <property type="molecule type" value="Genomic_DNA"/>
</dbReference>
<comment type="caution">
    <text evidence="2">The sequence shown here is derived from an EMBL/GenBank/DDBJ whole genome shotgun (WGS) entry which is preliminary data.</text>
</comment>
<sequence>MVPLGGDLCRVLSSRISADHEHFENKSLSTSESLERPHGTIWEKKKKKVEAQSHFQLHKRKNRFGTTGNKVHMGFEQNEFHRYENQ</sequence>
<protein>
    <submittedName>
        <fullName evidence="2">Uncharacterized protein</fullName>
    </submittedName>
</protein>
<reference evidence="2 3" key="1">
    <citation type="submission" date="2021-06" db="EMBL/GenBank/DDBJ databases">
        <title>Caerostris darwini draft genome.</title>
        <authorList>
            <person name="Kono N."/>
            <person name="Arakawa K."/>
        </authorList>
    </citation>
    <scope>NUCLEOTIDE SEQUENCE [LARGE SCALE GENOMIC DNA]</scope>
</reference>
<accession>A0AAV4S5C5</accession>
<name>A0AAV4S5C5_9ARAC</name>
<evidence type="ECO:0000256" key="1">
    <source>
        <dbReference type="SAM" id="MobiDB-lite"/>
    </source>
</evidence>
<evidence type="ECO:0000313" key="3">
    <source>
        <dbReference type="Proteomes" id="UP001054837"/>
    </source>
</evidence>
<organism evidence="2 3">
    <name type="scientific">Caerostris darwini</name>
    <dbReference type="NCBI Taxonomy" id="1538125"/>
    <lineage>
        <taxon>Eukaryota</taxon>
        <taxon>Metazoa</taxon>
        <taxon>Ecdysozoa</taxon>
        <taxon>Arthropoda</taxon>
        <taxon>Chelicerata</taxon>
        <taxon>Arachnida</taxon>
        <taxon>Araneae</taxon>
        <taxon>Araneomorphae</taxon>
        <taxon>Entelegynae</taxon>
        <taxon>Araneoidea</taxon>
        <taxon>Araneidae</taxon>
        <taxon>Caerostris</taxon>
    </lineage>
</organism>
<dbReference type="Proteomes" id="UP001054837">
    <property type="component" value="Unassembled WGS sequence"/>
</dbReference>
<keyword evidence="3" id="KW-1185">Reference proteome</keyword>